<feature type="region of interest" description="Disordered" evidence="14">
    <location>
        <begin position="296"/>
        <end position="335"/>
    </location>
</feature>
<dbReference type="PROSITE" id="PS50222">
    <property type="entry name" value="EF_HAND_2"/>
    <property type="match status" value="2"/>
</dbReference>
<dbReference type="SMART" id="SM00054">
    <property type="entry name" value="EFh"/>
    <property type="match status" value="4"/>
</dbReference>
<dbReference type="InterPro" id="IPR018247">
    <property type="entry name" value="EF_Hand_1_Ca_BS"/>
</dbReference>
<sequence>MLGRLFFGVGYESRESWVKKTLAFSSMENKIEISRAIHIALIKCVDLDGDGICSWTEFAAFVMPLGVSEHDAKAAFAIVDTNKNGVIDEMEFAEAISRYYLDTEPNPFENVFGVWAKRTPDNHFLNAKLARIFDMQDRRKIGKVEARDFVAWGRKCAQFANVKFTDEMSQRWKNAWAAFYGKGYEGKRDWVKKMLEFGNMENNIVIGKAIIVSLFKCVDLDGDGVCTWTEFAAFVMPLGIDEEDAKKAFEIIDLDGKGTIDDMEFAEACAHYYFDPKRSAYENFYGVWEWDKKPPNLGRQKATGDDFQDNKGKRESTSSNAQTAVSGESSCCAIQ</sequence>
<feature type="domain" description="EF-hand" evidence="15">
    <location>
        <begin position="240"/>
        <end position="275"/>
    </location>
</feature>
<organism evidence="16">
    <name type="scientific">Chaetoceros debilis</name>
    <dbReference type="NCBI Taxonomy" id="122233"/>
    <lineage>
        <taxon>Eukaryota</taxon>
        <taxon>Sar</taxon>
        <taxon>Stramenopiles</taxon>
        <taxon>Ochrophyta</taxon>
        <taxon>Bacillariophyta</taxon>
        <taxon>Coscinodiscophyceae</taxon>
        <taxon>Chaetocerotophycidae</taxon>
        <taxon>Chaetocerotales</taxon>
        <taxon>Chaetocerotaceae</taxon>
        <taxon>Chaetoceros</taxon>
    </lineage>
</organism>
<comment type="similarity">
    <text evidence="13">Belongs to the MICU1 family. MICU1 subfamily.</text>
</comment>
<keyword evidence="8" id="KW-0106">Calcium</keyword>
<dbReference type="SUPFAM" id="SSF47473">
    <property type="entry name" value="EF-hand"/>
    <property type="match status" value="2"/>
</dbReference>
<feature type="compositionally biased region" description="Basic and acidic residues" evidence="14">
    <location>
        <begin position="302"/>
        <end position="316"/>
    </location>
</feature>
<dbReference type="PROSITE" id="PS00018">
    <property type="entry name" value="EF_HAND_1"/>
    <property type="match status" value="1"/>
</dbReference>
<evidence type="ECO:0000256" key="6">
    <source>
        <dbReference type="ARBA" id="ARBA00022737"/>
    </source>
</evidence>
<dbReference type="Pfam" id="PF13833">
    <property type="entry name" value="EF-hand_8"/>
    <property type="match status" value="2"/>
</dbReference>
<reference evidence="16" key="1">
    <citation type="submission" date="2021-01" db="EMBL/GenBank/DDBJ databases">
        <authorList>
            <person name="Corre E."/>
            <person name="Pelletier E."/>
            <person name="Niang G."/>
            <person name="Scheremetjew M."/>
            <person name="Finn R."/>
            <person name="Kale V."/>
            <person name="Holt S."/>
            <person name="Cochrane G."/>
            <person name="Meng A."/>
            <person name="Brown T."/>
            <person name="Cohen L."/>
        </authorList>
    </citation>
    <scope>NUCLEOTIDE SEQUENCE</scope>
    <source>
        <strain evidence="16">MM31A-1</strain>
    </source>
</reference>
<evidence type="ECO:0000256" key="11">
    <source>
        <dbReference type="ARBA" id="ARBA00023128"/>
    </source>
</evidence>
<evidence type="ECO:0000256" key="9">
    <source>
        <dbReference type="ARBA" id="ARBA00022946"/>
    </source>
</evidence>
<dbReference type="EMBL" id="HBIO01007161">
    <property type="protein sequence ID" value="CAE0460480.1"/>
    <property type="molecule type" value="Transcribed_RNA"/>
</dbReference>
<evidence type="ECO:0000256" key="7">
    <source>
        <dbReference type="ARBA" id="ARBA00022792"/>
    </source>
</evidence>
<feature type="domain" description="EF-hand" evidence="15">
    <location>
        <begin position="67"/>
        <end position="102"/>
    </location>
</feature>
<dbReference type="PANTHER" id="PTHR12294:SF1">
    <property type="entry name" value="CALCIUM UPTAKE PROTEIN 1, MITOCHONDRIAL"/>
    <property type="match status" value="1"/>
</dbReference>
<dbReference type="Pfam" id="PF13202">
    <property type="entry name" value="EF-hand_5"/>
    <property type="match status" value="2"/>
</dbReference>
<comment type="subcellular location">
    <subcellularLocation>
        <location evidence="1">Mitochondrion inner membrane</location>
    </subcellularLocation>
    <subcellularLocation>
        <location evidence="2">Mitochondrion intermembrane space</location>
    </subcellularLocation>
</comment>
<keyword evidence="12" id="KW-0472">Membrane</keyword>
<evidence type="ECO:0000256" key="12">
    <source>
        <dbReference type="ARBA" id="ARBA00023136"/>
    </source>
</evidence>
<keyword evidence="10" id="KW-0406">Ion transport</keyword>
<evidence type="ECO:0000313" key="16">
    <source>
        <dbReference type="EMBL" id="CAE0460480.1"/>
    </source>
</evidence>
<evidence type="ECO:0000256" key="2">
    <source>
        <dbReference type="ARBA" id="ARBA00004569"/>
    </source>
</evidence>
<evidence type="ECO:0000256" key="13">
    <source>
        <dbReference type="ARBA" id="ARBA00038333"/>
    </source>
</evidence>
<dbReference type="GO" id="GO:0051560">
    <property type="term" value="P:mitochondrial calcium ion homeostasis"/>
    <property type="evidence" value="ECO:0007669"/>
    <property type="project" value="TreeGrafter"/>
</dbReference>
<keyword evidence="9" id="KW-0809">Transit peptide</keyword>
<dbReference type="GO" id="GO:0005758">
    <property type="term" value="C:mitochondrial intermembrane space"/>
    <property type="evidence" value="ECO:0007669"/>
    <property type="project" value="UniProtKB-SubCell"/>
</dbReference>
<dbReference type="GO" id="GO:0036444">
    <property type="term" value="P:calcium import into the mitochondrion"/>
    <property type="evidence" value="ECO:0007669"/>
    <property type="project" value="TreeGrafter"/>
</dbReference>
<keyword evidence="6" id="KW-0677">Repeat</keyword>
<evidence type="ECO:0000256" key="8">
    <source>
        <dbReference type="ARBA" id="ARBA00022837"/>
    </source>
</evidence>
<evidence type="ECO:0000256" key="4">
    <source>
        <dbReference type="ARBA" id="ARBA00022568"/>
    </source>
</evidence>
<dbReference type="InterPro" id="IPR039800">
    <property type="entry name" value="MICU1/2/3"/>
</dbReference>
<keyword evidence="4" id="KW-0109">Calcium transport</keyword>
<dbReference type="GO" id="GO:0005509">
    <property type="term" value="F:calcium ion binding"/>
    <property type="evidence" value="ECO:0007669"/>
    <property type="project" value="InterPro"/>
</dbReference>
<name>A0A7S3V6U2_9STRA</name>
<evidence type="ECO:0000256" key="1">
    <source>
        <dbReference type="ARBA" id="ARBA00004273"/>
    </source>
</evidence>
<feature type="compositionally biased region" description="Polar residues" evidence="14">
    <location>
        <begin position="317"/>
        <end position="329"/>
    </location>
</feature>
<dbReference type="Gene3D" id="1.10.238.10">
    <property type="entry name" value="EF-hand"/>
    <property type="match status" value="2"/>
</dbReference>
<keyword evidence="7" id="KW-0999">Mitochondrion inner membrane</keyword>
<keyword evidence="11" id="KW-0496">Mitochondrion</keyword>
<accession>A0A7S3V6U2</accession>
<evidence type="ECO:0000256" key="10">
    <source>
        <dbReference type="ARBA" id="ARBA00023065"/>
    </source>
</evidence>
<gene>
    <name evidence="16" type="ORF">CDEB00056_LOCUS5321</name>
</gene>
<keyword evidence="3" id="KW-0813">Transport</keyword>
<evidence type="ECO:0000259" key="15">
    <source>
        <dbReference type="PROSITE" id="PS50222"/>
    </source>
</evidence>
<dbReference type="InterPro" id="IPR011992">
    <property type="entry name" value="EF-hand-dom_pair"/>
</dbReference>
<evidence type="ECO:0000256" key="3">
    <source>
        <dbReference type="ARBA" id="ARBA00022448"/>
    </source>
</evidence>
<dbReference type="AlphaFoldDB" id="A0A7S3V6U2"/>
<proteinExistence type="inferred from homology"/>
<keyword evidence="5" id="KW-0479">Metal-binding</keyword>
<dbReference type="PANTHER" id="PTHR12294">
    <property type="entry name" value="EF HAND DOMAIN FAMILY A1,A2-RELATED"/>
    <property type="match status" value="1"/>
</dbReference>
<dbReference type="InterPro" id="IPR002048">
    <property type="entry name" value="EF_hand_dom"/>
</dbReference>
<protein>
    <recommendedName>
        <fullName evidence="15">EF-hand domain-containing protein</fullName>
    </recommendedName>
</protein>
<evidence type="ECO:0000256" key="14">
    <source>
        <dbReference type="SAM" id="MobiDB-lite"/>
    </source>
</evidence>
<evidence type="ECO:0000256" key="5">
    <source>
        <dbReference type="ARBA" id="ARBA00022723"/>
    </source>
</evidence>
<dbReference type="GO" id="GO:1990246">
    <property type="term" value="C:uniplex complex"/>
    <property type="evidence" value="ECO:0007669"/>
    <property type="project" value="TreeGrafter"/>
</dbReference>